<evidence type="ECO:0000313" key="2">
    <source>
        <dbReference type="Proteomes" id="UP001569963"/>
    </source>
</evidence>
<protein>
    <submittedName>
        <fullName evidence="1">Uncharacterized protein</fullName>
    </submittedName>
</protein>
<reference evidence="1 2" key="1">
    <citation type="submission" date="2023-11" db="EMBL/GenBank/DDBJ databases">
        <title>Actinomadura monticuli sp. nov., isolated from volcanic ash.</title>
        <authorList>
            <person name="Lee S.D."/>
            <person name="Yang H."/>
            <person name="Kim I.S."/>
        </authorList>
    </citation>
    <scope>NUCLEOTIDE SEQUENCE [LARGE SCALE GENOMIC DNA]</scope>
    <source>
        <strain evidence="1 2">DLS-62</strain>
    </source>
</reference>
<gene>
    <name evidence="1" type="ORF">SM611_04995</name>
</gene>
<accession>A0ABV4Q571</accession>
<dbReference type="Proteomes" id="UP001569963">
    <property type="component" value="Unassembled WGS sequence"/>
</dbReference>
<evidence type="ECO:0000313" key="1">
    <source>
        <dbReference type="EMBL" id="MFA1538280.1"/>
    </source>
</evidence>
<comment type="caution">
    <text evidence="1">The sequence shown here is derived from an EMBL/GenBank/DDBJ whole genome shotgun (WGS) entry which is preliminary data.</text>
</comment>
<dbReference type="EMBL" id="JAXCEI010000002">
    <property type="protein sequence ID" value="MFA1538280.1"/>
    <property type="molecule type" value="Genomic_DNA"/>
</dbReference>
<sequence>MSGDERPDAELRRTADILFTAHVKARELRFDIAPESSVVFTGNASDDSTSGSARTNLPGQVEEHVTYRDVDIHYAIAAKLSADDQPPAGDEPP</sequence>
<keyword evidence="2" id="KW-1185">Reference proteome</keyword>
<organism evidence="1 2">
    <name type="scientific">Actinomadura monticuli</name>
    <dbReference type="NCBI Taxonomy" id="3097367"/>
    <lineage>
        <taxon>Bacteria</taxon>
        <taxon>Bacillati</taxon>
        <taxon>Actinomycetota</taxon>
        <taxon>Actinomycetes</taxon>
        <taxon>Streptosporangiales</taxon>
        <taxon>Thermomonosporaceae</taxon>
        <taxon>Actinomadura</taxon>
    </lineage>
</organism>
<name>A0ABV4Q571_9ACTN</name>
<proteinExistence type="predicted"/>
<dbReference type="RefSeq" id="WP_371947620.1">
    <property type="nucleotide sequence ID" value="NZ_JAXCEI010000002.1"/>
</dbReference>